<name>A0A336M7K2_CULSO</name>
<dbReference type="VEuPathDB" id="VectorBase:CSON005823"/>
<dbReference type="AlphaFoldDB" id="A0A336M7K2"/>
<evidence type="ECO:0000313" key="2">
    <source>
        <dbReference type="EMBL" id="SSX22018.1"/>
    </source>
</evidence>
<organism evidence="2">
    <name type="scientific">Culicoides sonorensis</name>
    <name type="common">Biting midge</name>
    <dbReference type="NCBI Taxonomy" id="179676"/>
    <lineage>
        <taxon>Eukaryota</taxon>
        <taxon>Metazoa</taxon>
        <taxon>Ecdysozoa</taxon>
        <taxon>Arthropoda</taxon>
        <taxon>Hexapoda</taxon>
        <taxon>Insecta</taxon>
        <taxon>Pterygota</taxon>
        <taxon>Neoptera</taxon>
        <taxon>Endopterygota</taxon>
        <taxon>Diptera</taxon>
        <taxon>Nematocera</taxon>
        <taxon>Chironomoidea</taxon>
        <taxon>Ceratopogonidae</taxon>
        <taxon>Ceratopogoninae</taxon>
        <taxon>Culicoides</taxon>
        <taxon>Monoculicoides</taxon>
    </lineage>
</organism>
<dbReference type="SUPFAM" id="SSF63748">
    <property type="entry name" value="Tudor/PWWP/MBT"/>
    <property type="match status" value="2"/>
</dbReference>
<dbReference type="GO" id="GO:0005737">
    <property type="term" value="C:cytoplasm"/>
    <property type="evidence" value="ECO:0007669"/>
    <property type="project" value="UniProtKB-ARBA"/>
</dbReference>
<dbReference type="EMBL" id="UFQT01000224">
    <property type="protein sequence ID" value="SSX22018.1"/>
    <property type="molecule type" value="Genomic_DNA"/>
</dbReference>
<dbReference type="InterPro" id="IPR002999">
    <property type="entry name" value="Tudor"/>
</dbReference>
<sequence length="778" mass="89458">MTMTSITQGTQPHLKVTSAQKEAIEVLHGLCISLKDPPTISQLIRDYVNIEGKQLDLNGFQSVEDLLLYSNKFNLVKLKGSTIVVAKLTSKTIHIVNMINRQKRRRKPKKKKPTTVVQPAYLPPLPSQLAKVVNIEVFKNVDPTSFRLDILTSQRKKRNKIIKIKTKTKKIPIINHLQPLPSKLMKVVNADDLKMVEPSKVNRKLLAQEVINSISTHTPYQKEQIRAPKKEIELKSHQISPMDLSRIESLGLKRESNQKNIVPTFHSQNLTSTDKLVSKLAGIQSINSIAVSDQIPRNINEKISTNEKSNYSSFDGRTFDLAVKMFHFVSEHKQGVFLDDIPVYFRKTHHFNISTNLIRVIIVTHESMFEIDYTGDREIVVASNRFMPDIIPPKLNLPWSDEYWNVIITLANSTTSIWCNILGPKHYDAYVDLHEAIQAEIDDLEYPYEIDVDKYYLAVIHDVAHRVRVIQVDHEHNKAYCNYIDTGDREWLGYDDIFVCHYKFLKFPGQAIQLSLEGLSIFGNLDSNDLKLSELNGKILIAKIHSTKQDYLKNGDGIHVTLYDTSTDVDINLNEDLIQKIRETLKYEPKLFDGFNLITITGVLYYGTITGYSKESSYFNLIEKEIDRITEDNMKLKRYQGLIKTDLNEIYLIYDIKSNQFQRAKLLSNDNEEHKIVKLIDYGTDLIVNRKTEIYSLKFISPGLQIIPPQAIPMRLHGVKGYRDEKITSLIREILRPDTNVLVKVKVVVKDVNYVEIFYRPANGSLRNLNDEINKEIS</sequence>
<evidence type="ECO:0000259" key="1">
    <source>
        <dbReference type="Pfam" id="PF00567"/>
    </source>
</evidence>
<gene>
    <name evidence="2" type="primary">CSON005823</name>
</gene>
<feature type="domain" description="Tudor" evidence="1">
    <location>
        <begin position="401"/>
        <end position="518"/>
    </location>
</feature>
<dbReference type="Gene3D" id="2.40.50.90">
    <property type="match status" value="1"/>
</dbReference>
<dbReference type="InterPro" id="IPR035437">
    <property type="entry name" value="SNase_OB-fold_sf"/>
</dbReference>
<dbReference type="CDD" id="cd20379">
    <property type="entry name" value="Tudor_dTUD-like"/>
    <property type="match status" value="1"/>
</dbReference>
<dbReference type="PANTHER" id="PTHR22948">
    <property type="entry name" value="TUDOR DOMAIN CONTAINING PROTEIN"/>
    <property type="match status" value="1"/>
</dbReference>
<accession>A0A336M7K2</accession>
<dbReference type="Gene3D" id="3.30.420.610">
    <property type="entry name" value="LOTUS domain-like"/>
    <property type="match status" value="1"/>
</dbReference>
<dbReference type="Pfam" id="PF00567">
    <property type="entry name" value="TUDOR"/>
    <property type="match status" value="1"/>
</dbReference>
<dbReference type="InterPro" id="IPR050621">
    <property type="entry name" value="Tudor_domain_containing"/>
</dbReference>
<dbReference type="InterPro" id="IPR041966">
    <property type="entry name" value="LOTUS-like"/>
</dbReference>
<proteinExistence type="predicted"/>
<reference evidence="2" key="1">
    <citation type="submission" date="2018-07" db="EMBL/GenBank/DDBJ databases">
        <authorList>
            <person name="Quirk P.G."/>
            <person name="Krulwich T.A."/>
        </authorList>
    </citation>
    <scope>NUCLEOTIDE SEQUENCE</scope>
</reference>
<dbReference type="Gene3D" id="2.30.30.140">
    <property type="match status" value="2"/>
</dbReference>
<dbReference type="PANTHER" id="PTHR22948:SF29">
    <property type="entry name" value="FI02030P-RELATED"/>
    <property type="match status" value="1"/>
</dbReference>
<protein>
    <submittedName>
        <fullName evidence="2">CSON005823 protein</fullName>
    </submittedName>
</protein>